<evidence type="ECO:0000256" key="7">
    <source>
        <dbReference type="ARBA" id="ARBA00022759"/>
    </source>
</evidence>
<dbReference type="InterPro" id="IPR041540">
    <property type="entry name" value="VATC"/>
</dbReference>
<keyword evidence="7 14" id="KW-0255">Endonuclease</keyword>
<evidence type="ECO:0000256" key="15">
    <source>
        <dbReference type="SAM" id="MobiDB-lite"/>
    </source>
</evidence>
<comment type="caution">
    <text evidence="17">The sequence shown here is derived from an EMBL/GenBank/DDBJ whole genome shotgun (WGS) entry which is preliminary data.</text>
</comment>
<proteinExistence type="inferred from homology"/>
<evidence type="ECO:0000259" key="16">
    <source>
        <dbReference type="PROSITE" id="PS52044"/>
    </source>
</evidence>
<feature type="compositionally biased region" description="Basic and acidic residues" evidence="15">
    <location>
        <begin position="584"/>
        <end position="606"/>
    </location>
</feature>
<keyword evidence="5" id="KW-0479">Metal-binding</keyword>
<evidence type="ECO:0000256" key="2">
    <source>
        <dbReference type="ARBA" id="ARBA00009262"/>
    </source>
</evidence>
<keyword evidence="3 14" id="KW-0963">Cytoplasm</keyword>
<keyword evidence="18" id="KW-1185">Reference proteome</keyword>
<accession>A0A9P0PST9</accession>
<evidence type="ECO:0000313" key="17">
    <source>
        <dbReference type="EMBL" id="CAH1995768.1"/>
    </source>
</evidence>
<feature type="region of interest" description="Disordered" evidence="15">
    <location>
        <begin position="201"/>
        <end position="224"/>
    </location>
</feature>
<dbReference type="InterPro" id="IPR041175">
    <property type="entry name" value="VLRF1/Vms1"/>
</dbReference>
<dbReference type="AlphaFoldDB" id="A0A9P0PST9"/>
<evidence type="ECO:0000256" key="10">
    <source>
        <dbReference type="ARBA" id="ARBA00022833"/>
    </source>
</evidence>
<keyword evidence="11 13" id="KW-0040">ANK repeat</keyword>
<protein>
    <recommendedName>
        <fullName evidence="16">VLRF1 domain-containing protein</fullName>
    </recommendedName>
</protein>
<dbReference type="GO" id="GO:0004519">
    <property type="term" value="F:endonuclease activity"/>
    <property type="evidence" value="ECO:0007669"/>
    <property type="project" value="UniProtKB-KW"/>
</dbReference>
<sequence length="673" mass="76412">MEAVNIFTEKFHNIINERLGLVLLESTKKEGKCESKSAQEPSDTDGNSCSYCQVQFADLQSQREHYKLDWHRYNLKQSLLSKPPLAEDEFNEKTTNDDLSSISGSESEKEDSLDTLAVAQGKLFLQNASTTVFSIYKCLIFDRKEDISDDLLNPRLTKCTLQNPQWTLLMLGGGHFAGAIFKGNEPFLHKTFHCYTVRAGQGTGQTTRDNRGQGGKGGPKSAGASLRRYNEQGMVQHVKDIVENWKDEIEKSSLIIYRAAGPYNRSVLFGGSNPLLDRTSKKLRTIPFSTRRATFTELKRVHALLATAEVYDSLETATKIYALQKSPDADLKRNRTRTSCVNRAKSREPIERPLPSTLSSTSSSDEDLDEEITDLDIATIDVELQKEQPQQLEDSILEVVYETSQLEDLQEFGDSLTPEQRKKPAKKKSKPKKSKSKKLKEHEEAKRKELVDFISKGDVSGLEKLLANHLNSLDEGVDKEEAKRSFVNQVLDENLNTLLHEAALNEQNDILRFLLDNSADPCSKNKAQQTAYTCTQSKEIRESLKQFAKENPEKFNYNKAQIPVNALTEEELAEKRKAQRKVKKEKEKEKRKENEVKRKEEEERQRFLNLSDRDKRALAAEKRIRDLSGKVITRCFNCAADITGKVPFEYMGNVFCTIDCLKAHRLKGPILLS</sequence>
<dbReference type="InterPro" id="IPR002110">
    <property type="entry name" value="Ankyrin_rpt"/>
</dbReference>
<feature type="region of interest" description="Disordered" evidence="15">
    <location>
        <begin position="86"/>
        <end position="107"/>
    </location>
</feature>
<evidence type="ECO:0000256" key="6">
    <source>
        <dbReference type="ARBA" id="ARBA00022737"/>
    </source>
</evidence>
<keyword evidence="8" id="KW-0863">Zinc-finger</keyword>
<dbReference type="PANTHER" id="PTHR16036">
    <property type="entry name" value="ANKYRIN REPEAT AND ZINC FINGER DOMAIN-CONTAINING PROTEIN 1"/>
    <property type="match status" value="1"/>
</dbReference>
<dbReference type="Pfam" id="PF18826">
    <property type="entry name" value="bVLRF1"/>
    <property type="match status" value="1"/>
</dbReference>
<keyword evidence="10" id="KW-0862">Zinc</keyword>
<dbReference type="GO" id="GO:0016787">
    <property type="term" value="F:hydrolase activity"/>
    <property type="evidence" value="ECO:0007669"/>
    <property type="project" value="UniProtKB-KW"/>
</dbReference>
<feature type="active site" evidence="14">
    <location>
        <position position="205"/>
    </location>
</feature>
<evidence type="ECO:0000256" key="5">
    <source>
        <dbReference type="ARBA" id="ARBA00022723"/>
    </source>
</evidence>
<evidence type="ECO:0000256" key="11">
    <source>
        <dbReference type="ARBA" id="ARBA00023043"/>
    </source>
</evidence>
<dbReference type="EMBL" id="CAKOFQ010007239">
    <property type="protein sequence ID" value="CAH1995768.1"/>
    <property type="molecule type" value="Genomic_DNA"/>
</dbReference>
<dbReference type="InterPro" id="IPR036770">
    <property type="entry name" value="Ankyrin_rpt-contain_sf"/>
</dbReference>
<keyword evidence="4 14" id="KW-0540">Nuclease</keyword>
<dbReference type="PROSITE" id="PS52044">
    <property type="entry name" value="VLRF1"/>
    <property type="match status" value="1"/>
</dbReference>
<feature type="region of interest" description="Disordered" evidence="15">
    <location>
        <begin position="579"/>
        <end position="606"/>
    </location>
</feature>
<dbReference type="Pfam" id="PF00023">
    <property type="entry name" value="Ank"/>
    <property type="match status" value="1"/>
</dbReference>
<dbReference type="GO" id="GO:0036503">
    <property type="term" value="P:ERAD pathway"/>
    <property type="evidence" value="ECO:0007669"/>
    <property type="project" value="TreeGrafter"/>
</dbReference>
<evidence type="ECO:0000313" key="18">
    <source>
        <dbReference type="Proteomes" id="UP001152888"/>
    </source>
</evidence>
<dbReference type="InterPro" id="IPR047139">
    <property type="entry name" value="ANKZ1/VMS1"/>
</dbReference>
<feature type="region of interest" description="Disordered" evidence="15">
    <location>
        <begin position="411"/>
        <end position="443"/>
    </location>
</feature>
<dbReference type="Gene3D" id="1.25.40.20">
    <property type="entry name" value="Ankyrin repeat-containing domain"/>
    <property type="match status" value="1"/>
</dbReference>
<evidence type="ECO:0000256" key="12">
    <source>
        <dbReference type="ARBA" id="ARBA00023054"/>
    </source>
</evidence>
<feature type="region of interest" description="Disordered" evidence="15">
    <location>
        <begin position="331"/>
        <end position="369"/>
    </location>
</feature>
<dbReference type="OrthoDB" id="429841at2759"/>
<comment type="similarity">
    <text evidence="2 14">Belongs to the ANKZF1/VMS1 family.</text>
</comment>
<dbReference type="PROSITE" id="PS50088">
    <property type="entry name" value="ANK_REPEAT"/>
    <property type="match status" value="1"/>
</dbReference>
<dbReference type="GO" id="GO:0008270">
    <property type="term" value="F:zinc ion binding"/>
    <property type="evidence" value="ECO:0007669"/>
    <property type="project" value="UniProtKB-KW"/>
</dbReference>
<evidence type="ECO:0000256" key="1">
    <source>
        <dbReference type="ARBA" id="ARBA00004496"/>
    </source>
</evidence>
<name>A0A9P0PST9_ACAOB</name>
<evidence type="ECO:0000256" key="8">
    <source>
        <dbReference type="ARBA" id="ARBA00022771"/>
    </source>
</evidence>
<evidence type="ECO:0000256" key="9">
    <source>
        <dbReference type="ARBA" id="ARBA00022801"/>
    </source>
</evidence>
<keyword evidence="12" id="KW-0175">Coiled coil</keyword>
<feature type="compositionally biased region" description="Basic residues" evidence="15">
    <location>
        <begin position="423"/>
        <end position="439"/>
    </location>
</feature>
<gene>
    <name evidence="17" type="ORF">ACAOBT_LOCUS22830</name>
</gene>
<dbReference type="GO" id="GO:0005737">
    <property type="term" value="C:cytoplasm"/>
    <property type="evidence" value="ECO:0007669"/>
    <property type="project" value="UniProtKB-SubCell"/>
</dbReference>
<evidence type="ECO:0000256" key="3">
    <source>
        <dbReference type="ARBA" id="ARBA00022490"/>
    </source>
</evidence>
<dbReference type="PANTHER" id="PTHR16036:SF2">
    <property type="entry name" value="TRNA ENDONUCLEASE ANKZF1"/>
    <property type="match status" value="1"/>
</dbReference>
<dbReference type="Pfam" id="PF18716">
    <property type="entry name" value="VATC"/>
    <property type="match status" value="1"/>
</dbReference>
<evidence type="ECO:0000256" key="4">
    <source>
        <dbReference type="ARBA" id="ARBA00022722"/>
    </source>
</evidence>
<organism evidence="17 18">
    <name type="scientific">Acanthoscelides obtectus</name>
    <name type="common">Bean weevil</name>
    <name type="synonym">Bruchus obtectus</name>
    <dbReference type="NCBI Taxonomy" id="200917"/>
    <lineage>
        <taxon>Eukaryota</taxon>
        <taxon>Metazoa</taxon>
        <taxon>Ecdysozoa</taxon>
        <taxon>Arthropoda</taxon>
        <taxon>Hexapoda</taxon>
        <taxon>Insecta</taxon>
        <taxon>Pterygota</taxon>
        <taxon>Neoptera</taxon>
        <taxon>Endopterygota</taxon>
        <taxon>Coleoptera</taxon>
        <taxon>Polyphaga</taxon>
        <taxon>Cucujiformia</taxon>
        <taxon>Chrysomeloidea</taxon>
        <taxon>Chrysomelidae</taxon>
        <taxon>Bruchinae</taxon>
        <taxon>Bruchini</taxon>
        <taxon>Acanthoscelides</taxon>
    </lineage>
</organism>
<feature type="domain" description="VLRF1" evidence="16">
    <location>
        <begin position="162"/>
        <end position="308"/>
    </location>
</feature>
<evidence type="ECO:0000256" key="13">
    <source>
        <dbReference type="PROSITE-ProRule" id="PRU00023"/>
    </source>
</evidence>
<dbReference type="SUPFAM" id="SSF48403">
    <property type="entry name" value="Ankyrin repeat"/>
    <property type="match status" value="1"/>
</dbReference>
<dbReference type="Proteomes" id="UP001152888">
    <property type="component" value="Unassembled WGS sequence"/>
</dbReference>
<reference evidence="17" key="1">
    <citation type="submission" date="2022-03" db="EMBL/GenBank/DDBJ databases">
        <authorList>
            <person name="Sayadi A."/>
        </authorList>
    </citation>
    <scope>NUCLEOTIDE SEQUENCE</scope>
</reference>
<feature type="repeat" description="ANK" evidence="13">
    <location>
        <begin position="494"/>
        <end position="526"/>
    </location>
</feature>
<comment type="domain">
    <text evidence="14">The VLRF1 domain mediates binding to the 60S ribosomal subunit.</text>
</comment>
<comment type="subcellular location">
    <subcellularLocation>
        <location evidence="1">Cytoplasm</location>
    </subcellularLocation>
</comment>
<keyword evidence="6" id="KW-0677">Repeat</keyword>
<evidence type="ECO:0000256" key="14">
    <source>
        <dbReference type="PROSITE-ProRule" id="PRU01389"/>
    </source>
</evidence>
<keyword evidence="9 14" id="KW-0378">Hydrolase</keyword>